<dbReference type="InterPro" id="IPR046893">
    <property type="entry name" value="MSSS"/>
</dbReference>
<keyword evidence="10" id="KW-0175">Coiled coil</keyword>
<dbReference type="SMART" id="SM00463">
    <property type="entry name" value="SMR"/>
    <property type="match status" value="1"/>
</dbReference>
<feature type="coiled-coil region" evidence="10">
    <location>
        <begin position="504"/>
        <end position="635"/>
    </location>
</feature>
<evidence type="ECO:0000256" key="3">
    <source>
        <dbReference type="ARBA" id="ARBA00022741"/>
    </source>
</evidence>
<comment type="subunit">
    <text evidence="9">Homodimer. Binds to stalled ribosomes, contacting rRNA.</text>
</comment>
<proteinExistence type="inferred from homology"/>
<dbReference type="Gene3D" id="3.30.1370.110">
    <property type="match status" value="1"/>
</dbReference>
<dbReference type="GO" id="GO:0004519">
    <property type="term" value="F:endonuclease activity"/>
    <property type="evidence" value="ECO:0007669"/>
    <property type="project" value="UniProtKB-UniRule"/>
</dbReference>
<dbReference type="SUPFAM" id="SSF52540">
    <property type="entry name" value="P-loop containing nucleoside triphosphate hydrolases"/>
    <property type="match status" value="1"/>
</dbReference>
<dbReference type="Pfam" id="PF20297">
    <property type="entry name" value="MSSS"/>
    <property type="match status" value="1"/>
</dbReference>
<dbReference type="AlphaFoldDB" id="A0A9X4XB79"/>
<dbReference type="GO" id="GO:0006298">
    <property type="term" value="P:mismatch repair"/>
    <property type="evidence" value="ECO:0007669"/>
    <property type="project" value="InterPro"/>
</dbReference>
<comment type="caution">
    <text evidence="12">The sequence shown here is derived from an EMBL/GenBank/DDBJ whole genome shotgun (WGS) entry which is preliminary data.</text>
</comment>
<reference evidence="12 13" key="1">
    <citation type="submission" date="2019-11" db="EMBL/GenBank/DDBJ databases">
        <title>Gastrointestinal microbiota of Peromyscus leucopus.</title>
        <authorList>
            <person name="Milovic A."/>
            <person name="Bassam K."/>
            <person name="Barbour A.G."/>
        </authorList>
    </citation>
    <scope>NUCLEOTIDE SEQUENCE [LARGE SCALE GENOMIC DNA]</scope>
    <source>
        <strain evidence="12 13">LL8</strain>
    </source>
</reference>
<dbReference type="InterPro" id="IPR036187">
    <property type="entry name" value="DNA_mismatch_repair_MutS_sf"/>
</dbReference>
<dbReference type="InterPro" id="IPR005747">
    <property type="entry name" value="MutS2"/>
</dbReference>
<dbReference type="InterPro" id="IPR027417">
    <property type="entry name" value="P-loop_NTPase"/>
</dbReference>
<dbReference type="PANTHER" id="PTHR48466">
    <property type="entry name" value="OS10G0509000 PROTEIN-RELATED"/>
    <property type="match status" value="1"/>
</dbReference>
<evidence type="ECO:0000256" key="8">
    <source>
        <dbReference type="ARBA" id="ARBA00023125"/>
    </source>
</evidence>
<keyword evidence="2 9" id="KW-0699">rRNA-binding</keyword>
<dbReference type="SMART" id="SM00534">
    <property type="entry name" value="MUTSac"/>
    <property type="match status" value="1"/>
</dbReference>
<dbReference type="GO" id="GO:0043023">
    <property type="term" value="F:ribosomal large subunit binding"/>
    <property type="evidence" value="ECO:0007669"/>
    <property type="project" value="UniProtKB-UniRule"/>
</dbReference>
<gene>
    <name evidence="9" type="primary">mutS2</name>
    <name evidence="9" type="synonym">rqcU</name>
    <name evidence="12" type="ORF">GJU95_09250</name>
</gene>
<dbReference type="InterPro" id="IPR002625">
    <property type="entry name" value="Smr_dom"/>
</dbReference>
<comment type="similarity">
    <text evidence="9">Belongs to the DNA mismatch repair MutS family. MutS2 subfamily.</text>
</comment>
<dbReference type="FunFam" id="3.40.50.300:FF:000830">
    <property type="entry name" value="Endonuclease MutS2"/>
    <property type="match status" value="1"/>
</dbReference>
<evidence type="ECO:0000256" key="7">
    <source>
        <dbReference type="ARBA" id="ARBA00022884"/>
    </source>
</evidence>
<keyword evidence="6 9" id="KW-0067">ATP-binding</keyword>
<keyword evidence="5 9" id="KW-0378">Hydrolase</keyword>
<dbReference type="EC" id="3.1.-.-" evidence="9"/>
<dbReference type="RefSeq" id="WP_155692960.1">
    <property type="nucleotide sequence ID" value="NZ_WKKC01000032.1"/>
</dbReference>
<organism evidence="12 13">
    <name type="scientific">Lactobacillus johnsonii</name>
    <dbReference type="NCBI Taxonomy" id="33959"/>
    <lineage>
        <taxon>Bacteria</taxon>
        <taxon>Bacillati</taxon>
        <taxon>Bacillota</taxon>
        <taxon>Bacilli</taxon>
        <taxon>Lactobacillales</taxon>
        <taxon>Lactobacillaceae</taxon>
        <taxon>Lactobacillus</taxon>
    </lineage>
</organism>
<dbReference type="SUPFAM" id="SSF48334">
    <property type="entry name" value="DNA repair protein MutS, domain III"/>
    <property type="match status" value="1"/>
</dbReference>
<evidence type="ECO:0000313" key="12">
    <source>
        <dbReference type="EMBL" id="MTE03943.1"/>
    </source>
</evidence>
<dbReference type="GO" id="GO:0016887">
    <property type="term" value="F:ATP hydrolysis activity"/>
    <property type="evidence" value="ECO:0007669"/>
    <property type="project" value="InterPro"/>
</dbReference>
<dbReference type="Pfam" id="PF01713">
    <property type="entry name" value="Smr"/>
    <property type="match status" value="1"/>
</dbReference>
<comment type="function">
    <text evidence="9">Acts as a ribosome collision sensor, splitting the ribosome into its 2 subunits. Detects stalled/collided 70S ribosomes which it binds and splits by an ATP-hydrolysis driven conformational change. Acts upstream of the ribosome quality control system (RQC), a ribosome-associated complex that mediates the extraction of incompletely synthesized nascent chains from stalled ribosomes and their subsequent degradation. Probably generates substrates for RQC.</text>
</comment>
<dbReference type="Proteomes" id="UP000488295">
    <property type="component" value="Unassembled WGS sequence"/>
</dbReference>
<dbReference type="CDD" id="cd03280">
    <property type="entry name" value="ABC_MutS2"/>
    <property type="match status" value="1"/>
</dbReference>
<dbReference type="SUPFAM" id="SSF160443">
    <property type="entry name" value="SMR domain-like"/>
    <property type="match status" value="1"/>
</dbReference>
<dbReference type="EC" id="3.6.4.-" evidence="9"/>
<dbReference type="HAMAP" id="MF_00092">
    <property type="entry name" value="MutS2"/>
    <property type="match status" value="1"/>
</dbReference>
<feature type="binding site" evidence="9">
    <location>
        <begin position="334"/>
        <end position="341"/>
    </location>
    <ligand>
        <name>ATP</name>
        <dbReference type="ChEBI" id="CHEBI:30616"/>
    </ligand>
</feature>
<dbReference type="GO" id="GO:0045910">
    <property type="term" value="P:negative regulation of DNA recombination"/>
    <property type="evidence" value="ECO:0007669"/>
    <property type="project" value="InterPro"/>
</dbReference>
<keyword evidence="1 9" id="KW-0540">Nuclease</keyword>
<keyword evidence="3 9" id="KW-0547">Nucleotide-binding</keyword>
<accession>A0A9X4XB79</accession>
<dbReference type="NCBIfam" id="TIGR01069">
    <property type="entry name" value="mutS2"/>
    <property type="match status" value="1"/>
</dbReference>
<name>A0A9X4XB79_LACJH</name>
<dbReference type="PANTHER" id="PTHR48466:SF2">
    <property type="entry name" value="OS10G0509000 PROTEIN"/>
    <property type="match status" value="1"/>
</dbReference>
<dbReference type="InterPro" id="IPR007696">
    <property type="entry name" value="DNA_mismatch_repair_MutS_core"/>
</dbReference>
<dbReference type="GO" id="GO:0072344">
    <property type="term" value="P:rescue of stalled ribosome"/>
    <property type="evidence" value="ECO:0007669"/>
    <property type="project" value="UniProtKB-UniRule"/>
</dbReference>
<comment type="function">
    <text evidence="9">Endonuclease that is involved in the suppression of homologous recombination and thus may have a key role in the control of bacterial genetic diversity.</text>
</comment>
<dbReference type="SMART" id="SM00533">
    <property type="entry name" value="MUTSd"/>
    <property type="match status" value="1"/>
</dbReference>
<keyword evidence="8 9" id="KW-0238">DNA-binding</keyword>
<sequence>MNSKIIEKLEYNRIIKQLSDLAITAPAKEQALKLMPSSNFNEVKKSIDQTRVLSNILRVKGPMPITDFKDVRASLKRLKVKANLNGEELGNIFLILSLAKDVSQFTADLEEREIDTRPIEKTLKNLAIPEDLFKKLNQALEYDGTVKDTASSKLMQLRHDIQSNETDIKNHMNDYISGKHTQYLSENIVTIRDGRYVLPVKQEYKNKFGGVVHDQSASGQTLFVEPQAVLVLNNRQQNLMAQERQEIHRILIELSELAGMYQKEIKNNAEALTQLDFLSAKSKLAKAMKATEPVLNQDHVIKLRKARHPLIDPKKVVPNNIELGTSFDTMLITGPNTGGKTITLKTLGLLQLMAQAGLFITAEEGSQLTVFNEIYADIGDEQSIEQSLSTFSSHMDQIIKIMKDVTEDDLVLIDELGAGTDPEEGASLAIAILDDLRGAQAKIAITTHYPELKLYGYNRARTTNASMEFDLKKLAPTYRLRIGIPGQSNAFAIAHQLGMNEVVVDKARSLMNDEESDINKMIERLTEQTKAAEQLHETLKQNVDQSITLKRQLQNGLDWYNQQVQKQLEKAQEKADEMLAKKRQKADKIINDLEEQRRAGGQVRTNKVIEAKGALNKLERENQNLAQNKVLQREKRRHDVSVGDTVKVLSYGQQGVITKKLADHEFEVQIGILKVKVTDRDVEKISTQAAPKKAERAVRSSRGLRSTRASSELDLRGQRYEEALTNLDRYIDSSLLAGLNTVTIIHGIGTGAIRNGVQQYLKRNRHVKSYNYAPANQGGTGATIVHLQ</sequence>
<evidence type="ECO:0000256" key="10">
    <source>
        <dbReference type="SAM" id="Coils"/>
    </source>
</evidence>
<evidence type="ECO:0000256" key="9">
    <source>
        <dbReference type="HAMAP-Rule" id="MF_00092"/>
    </source>
</evidence>
<keyword evidence="7 9" id="KW-0694">RNA-binding</keyword>
<dbReference type="GO" id="GO:0019843">
    <property type="term" value="F:rRNA binding"/>
    <property type="evidence" value="ECO:0007669"/>
    <property type="project" value="UniProtKB-UniRule"/>
</dbReference>
<dbReference type="Pfam" id="PF00488">
    <property type="entry name" value="MutS_V"/>
    <property type="match status" value="1"/>
</dbReference>
<feature type="domain" description="Smr" evidence="11">
    <location>
        <begin position="713"/>
        <end position="788"/>
    </location>
</feature>
<dbReference type="InterPro" id="IPR045076">
    <property type="entry name" value="MutS"/>
</dbReference>
<protein>
    <recommendedName>
        <fullName evidence="9">Endonuclease MutS2</fullName>
        <ecNumber evidence="9">3.1.-.-</ecNumber>
    </recommendedName>
    <alternativeName>
        <fullName evidence="9">Ribosome-associated protein quality control-upstream factor</fullName>
        <shortName evidence="9">RQC-upstream factor</shortName>
        <shortName evidence="9">RqcU</shortName>
        <ecNumber evidence="9">3.6.4.-</ecNumber>
    </alternativeName>
</protein>
<evidence type="ECO:0000256" key="6">
    <source>
        <dbReference type="ARBA" id="ARBA00022840"/>
    </source>
</evidence>
<evidence type="ECO:0000256" key="2">
    <source>
        <dbReference type="ARBA" id="ARBA00022730"/>
    </source>
</evidence>
<dbReference type="Gene3D" id="3.40.50.300">
    <property type="entry name" value="P-loop containing nucleotide triphosphate hydrolases"/>
    <property type="match status" value="1"/>
</dbReference>
<dbReference type="PROSITE" id="PS50828">
    <property type="entry name" value="SMR"/>
    <property type="match status" value="1"/>
</dbReference>
<keyword evidence="4 9" id="KW-0255">Endonuclease</keyword>
<evidence type="ECO:0000259" key="11">
    <source>
        <dbReference type="PROSITE" id="PS50828"/>
    </source>
</evidence>
<dbReference type="GO" id="GO:0030983">
    <property type="term" value="F:mismatched DNA binding"/>
    <property type="evidence" value="ECO:0007669"/>
    <property type="project" value="InterPro"/>
</dbReference>
<dbReference type="PIRSF" id="PIRSF005814">
    <property type="entry name" value="MutS_YshD"/>
    <property type="match status" value="1"/>
</dbReference>
<evidence type="ECO:0000256" key="4">
    <source>
        <dbReference type="ARBA" id="ARBA00022759"/>
    </source>
</evidence>
<dbReference type="GO" id="GO:0005524">
    <property type="term" value="F:ATP binding"/>
    <property type="evidence" value="ECO:0007669"/>
    <property type="project" value="UniProtKB-UniRule"/>
</dbReference>
<dbReference type="EMBL" id="WKKC01000032">
    <property type="protein sequence ID" value="MTE03943.1"/>
    <property type="molecule type" value="Genomic_DNA"/>
</dbReference>
<evidence type="ECO:0000256" key="1">
    <source>
        <dbReference type="ARBA" id="ARBA00022722"/>
    </source>
</evidence>
<dbReference type="InterPro" id="IPR000432">
    <property type="entry name" value="DNA_mismatch_repair_MutS_C"/>
</dbReference>
<evidence type="ECO:0000256" key="5">
    <source>
        <dbReference type="ARBA" id="ARBA00022801"/>
    </source>
</evidence>
<evidence type="ECO:0000313" key="13">
    <source>
        <dbReference type="Proteomes" id="UP000488295"/>
    </source>
</evidence>
<dbReference type="InterPro" id="IPR036063">
    <property type="entry name" value="Smr_dom_sf"/>
</dbReference>
<dbReference type="GO" id="GO:0140664">
    <property type="term" value="F:ATP-dependent DNA damage sensor activity"/>
    <property type="evidence" value="ECO:0007669"/>
    <property type="project" value="InterPro"/>
</dbReference>